<dbReference type="Proteomes" id="UP000005933">
    <property type="component" value="Unassembled WGS sequence"/>
</dbReference>
<protein>
    <recommendedName>
        <fullName evidence="1">DUF4376 domain-containing protein</fullName>
    </recommendedName>
</protein>
<evidence type="ECO:0000313" key="2">
    <source>
        <dbReference type="EMBL" id="EAP72798.1"/>
    </source>
</evidence>
<dbReference type="RefSeq" id="WP_003263611.1">
    <property type="nucleotide sequence ID" value="NZ_AAKL01000024.1"/>
</dbReference>
<comment type="caution">
    <text evidence="2">The sequence shown here is derived from an EMBL/GenBank/DDBJ whole genome shotgun (WGS) entry which is preliminary data.</text>
</comment>
<accession>A0AB33VDH0</accession>
<sequence>MGYKQWINGAILREEDGAIIPQDARNVDYHAYLAWVENGNSAAPFPSQTLAQVMAAKLAAIKAACEASIVAGFASSALGAVHTYPSSETDQRNLLGSAIAAQWRDPDWAVPLWCLSDEGQWLFLSHDAAQVRQVNVDWVAFRDTLRQKYAGLIGQLNSAARETLIYQSQPSSLTQLRPL</sequence>
<evidence type="ECO:0000313" key="3">
    <source>
        <dbReference type="Proteomes" id="UP000005933"/>
    </source>
</evidence>
<dbReference type="AlphaFoldDB" id="A0AB33VDH0"/>
<proteinExistence type="predicted"/>
<dbReference type="Pfam" id="PF14301">
    <property type="entry name" value="DUF4376"/>
    <property type="match status" value="1"/>
</dbReference>
<name>A0AB33VDH0_RALSU</name>
<evidence type="ECO:0000259" key="1">
    <source>
        <dbReference type="Pfam" id="PF14301"/>
    </source>
</evidence>
<gene>
    <name evidence="2" type="ORF">RRSL_02438</name>
</gene>
<organism evidence="2 3">
    <name type="scientific">Ralstonia solanacearum (strain UW551)</name>
    <dbReference type="NCBI Taxonomy" id="342110"/>
    <lineage>
        <taxon>Bacteria</taxon>
        <taxon>Pseudomonadati</taxon>
        <taxon>Pseudomonadota</taxon>
        <taxon>Betaproteobacteria</taxon>
        <taxon>Burkholderiales</taxon>
        <taxon>Burkholderiaceae</taxon>
        <taxon>Ralstonia</taxon>
        <taxon>Ralstonia solanacearum species complex</taxon>
    </lineage>
</organism>
<dbReference type="EMBL" id="AAKL01000024">
    <property type="protein sequence ID" value="EAP72798.1"/>
    <property type="molecule type" value="Genomic_DNA"/>
</dbReference>
<feature type="domain" description="DUF4376" evidence="1">
    <location>
        <begin position="55"/>
        <end position="159"/>
    </location>
</feature>
<dbReference type="InterPro" id="IPR025484">
    <property type="entry name" value="DUF4376"/>
</dbReference>
<reference evidence="2 3" key="1">
    <citation type="journal article" date="2006" name="Mol. Plant Microbe Interact.">
        <title>Identification of open reading frames unique to a select agent: Ralstonia solanacearum race 3 biovar 2.</title>
        <authorList>
            <person name="Gabriel D.W."/>
            <person name="Allen C."/>
            <person name="Schell M."/>
            <person name="Denny T.P."/>
            <person name="Greenberg J.T."/>
            <person name="Duan Y.P."/>
            <person name="Flores-Cruz Z."/>
            <person name="Huang Q."/>
            <person name="Clifford J.M."/>
            <person name="Presting G."/>
            <person name="Gonzalez E.T."/>
            <person name="Reddy J."/>
            <person name="Elphinstone J."/>
            <person name="Swanson J."/>
            <person name="Yao J."/>
            <person name="Mulholland V."/>
            <person name="Liu L."/>
            <person name="Farmerie W."/>
            <person name="Patnaikuni M."/>
            <person name="Balogh B."/>
            <person name="Norman D."/>
            <person name="Alvarez A."/>
            <person name="Castillo J.A."/>
            <person name="Jones J."/>
            <person name="Saddler G."/>
            <person name="Walunas T."/>
            <person name="Zhukov A."/>
            <person name="Mikhailova N."/>
        </authorList>
    </citation>
    <scope>NUCLEOTIDE SEQUENCE [LARGE SCALE GENOMIC DNA]</scope>
    <source>
        <strain evidence="2 3">UW551</strain>
    </source>
</reference>